<keyword evidence="5" id="KW-0812">Transmembrane</keyword>
<evidence type="ECO:0000259" key="6">
    <source>
        <dbReference type="Pfam" id="PF04118"/>
    </source>
</evidence>
<keyword evidence="1" id="KW-0813">Transport</keyword>
<evidence type="ECO:0000313" key="7">
    <source>
        <dbReference type="EMBL" id="OBA28452.1"/>
    </source>
</evidence>
<dbReference type="GO" id="GO:0005802">
    <property type="term" value="C:trans-Golgi network"/>
    <property type="evidence" value="ECO:0007669"/>
    <property type="project" value="TreeGrafter"/>
</dbReference>
<dbReference type="Proteomes" id="UP000092321">
    <property type="component" value="Unassembled WGS sequence"/>
</dbReference>
<name>A0A1B7TI70_9ASCO</name>
<dbReference type="GO" id="GO:0005829">
    <property type="term" value="C:cytosol"/>
    <property type="evidence" value="ECO:0007669"/>
    <property type="project" value="GOC"/>
</dbReference>
<evidence type="ECO:0000256" key="1">
    <source>
        <dbReference type="ARBA" id="ARBA00022448"/>
    </source>
</evidence>
<feature type="region of interest" description="Disordered" evidence="4">
    <location>
        <begin position="1"/>
        <end position="21"/>
    </location>
</feature>
<dbReference type="GO" id="GO:0006895">
    <property type="term" value="P:Golgi to endosome transport"/>
    <property type="evidence" value="ECO:0007669"/>
    <property type="project" value="InterPro"/>
</dbReference>
<accession>A0A1B7TI70</accession>
<proteinExistence type="inferred from homology"/>
<keyword evidence="2" id="KW-0653">Protein transport</keyword>
<keyword evidence="5" id="KW-1133">Transmembrane helix</keyword>
<dbReference type="Pfam" id="PF04118">
    <property type="entry name" value="Dopey_N"/>
    <property type="match status" value="1"/>
</dbReference>
<comment type="similarity">
    <text evidence="3">Belongs to the DOP1 family.</text>
</comment>
<protein>
    <recommendedName>
        <fullName evidence="6">DOP1 N-terminal domain-containing protein</fullName>
    </recommendedName>
</protein>
<dbReference type="InterPro" id="IPR007249">
    <property type="entry name" value="DOP1_N"/>
</dbReference>
<keyword evidence="5" id="KW-0472">Membrane</keyword>
<organism evidence="7 8">
    <name type="scientific">Hanseniaspora valbyensis NRRL Y-1626</name>
    <dbReference type="NCBI Taxonomy" id="766949"/>
    <lineage>
        <taxon>Eukaryota</taxon>
        <taxon>Fungi</taxon>
        <taxon>Dikarya</taxon>
        <taxon>Ascomycota</taxon>
        <taxon>Saccharomycotina</taxon>
        <taxon>Saccharomycetes</taxon>
        <taxon>Saccharomycodales</taxon>
        <taxon>Saccharomycodaceae</taxon>
        <taxon>Hanseniaspora</taxon>
    </lineage>
</organism>
<evidence type="ECO:0000313" key="8">
    <source>
        <dbReference type="Proteomes" id="UP000092321"/>
    </source>
</evidence>
<dbReference type="PANTHER" id="PTHR14042">
    <property type="entry name" value="DOPEY-RELATED"/>
    <property type="match status" value="1"/>
</dbReference>
<feature type="domain" description="DOP1 N-terminal" evidence="6">
    <location>
        <begin position="114"/>
        <end position="382"/>
    </location>
</feature>
<reference evidence="8" key="1">
    <citation type="journal article" date="2016" name="Proc. Natl. Acad. Sci. U.S.A.">
        <title>Comparative genomics of biotechnologically important yeasts.</title>
        <authorList>
            <person name="Riley R."/>
            <person name="Haridas S."/>
            <person name="Wolfe K.H."/>
            <person name="Lopes M.R."/>
            <person name="Hittinger C.T."/>
            <person name="Goeker M."/>
            <person name="Salamov A.A."/>
            <person name="Wisecaver J.H."/>
            <person name="Long T.M."/>
            <person name="Calvey C.H."/>
            <person name="Aerts A.L."/>
            <person name="Barry K.W."/>
            <person name="Choi C."/>
            <person name="Clum A."/>
            <person name="Coughlan A.Y."/>
            <person name="Deshpande S."/>
            <person name="Douglass A.P."/>
            <person name="Hanson S.J."/>
            <person name="Klenk H.-P."/>
            <person name="LaButti K.M."/>
            <person name="Lapidus A."/>
            <person name="Lindquist E.A."/>
            <person name="Lipzen A.M."/>
            <person name="Meier-Kolthoff J.P."/>
            <person name="Ohm R.A."/>
            <person name="Otillar R.P."/>
            <person name="Pangilinan J.L."/>
            <person name="Peng Y."/>
            <person name="Rokas A."/>
            <person name="Rosa C.A."/>
            <person name="Scheuner C."/>
            <person name="Sibirny A.A."/>
            <person name="Slot J.C."/>
            <person name="Stielow J.B."/>
            <person name="Sun H."/>
            <person name="Kurtzman C.P."/>
            <person name="Blackwell M."/>
            <person name="Grigoriev I.V."/>
            <person name="Jeffries T.W."/>
        </authorList>
    </citation>
    <scope>NUCLEOTIDE SEQUENCE [LARGE SCALE GENOMIC DNA]</scope>
    <source>
        <strain evidence="8">NRRL Y-1626</strain>
    </source>
</reference>
<dbReference type="InterPro" id="IPR040314">
    <property type="entry name" value="DOP1"/>
</dbReference>
<gene>
    <name evidence="7" type="ORF">HANVADRAFT_60999</name>
</gene>
<keyword evidence="8" id="KW-1185">Reference proteome</keyword>
<evidence type="ECO:0000256" key="5">
    <source>
        <dbReference type="SAM" id="Phobius"/>
    </source>
</evidence>
<sequence>MFSILKDDSNLKNHKDPLDLNNTKHSIMNYVDYIDDSNANNNDYKYKSLKQSLDKLLQQFDNDLLNSVNNTLVLNDSNKDDSSSNPQEAERPSLLSTILSDNKEQSSPTTSTDDDWADYISRLGKLNKLLSTTKSLDMIPYSNRINKHLIVSLNKNLPSGVHIKTLQIYLQIFNIIGLENLNQQASLWIISLLPVVQYASLSVKPILLEIFKDWILKLNVENLIVLLGSLLKSMLSGIDQDSDDFLQLINELKNLISDDWLFLSSFFKILIETDNENDSDIKINALLWLNEPVNDFLNLEVNNKLFLKAMIFCIKNGNDILCCRGYLDYLIKKKIFLNEEKFFNIERGEDSDLMKNKFIETLLRLLLNKDISLNRRIYQLLLPSFATGITTNDDANADDSIEKNKTFEFYQTHLVRPLTFNLENNFKTIETSSILKLLIIKWENIGVDLFKKMIIIMMKNMDLNDKSLIFNISQLFEIVDSTIIIKCLLEQENFSSLELLIDVVQDDDDEMIVKHFPMLLLYLLTCSQKIHYKLILKILNKIPDRAFFTVSEESTVPDCKDLKKEDLIKVNEVIKNYYFDDEKQIQHTLPYQISDLLSVAVFRSFHILIESLNELNHDSYIIIQMFISFYKKLPQFQQHEYIDYNKINSQLLNIFEHENKALEYEILLSLIKLYKTVIFNKTFKFDNTDLESINNSLNVVKTFKIIISQIIYPKLFEIDKNLEYLSILNSFIKINEKFVNKFLLQSFINDSDHNIQKKLILLESIVSNNSLLSFMSFIDHLLDSQNEIINDWLFVNLIQKKKNENLSKVLEYYLTNLIVGNETVFIETIQRINNLISNVLKNETELLEKEGISTELKILLQEKGFKFDNPNVNTYQGLIMNILLNNIISADNLHIITVRCLKKIITGDEYYIIKPIIEKTYTILKSENEFSNKKIEESNTKEISVKLIEILIKLITNSNMSDKNDIILSYLDFIVSSIDLIKNFDVITAFINLLEVSYIQLDSDTFDSNGTNNQVIFNIILPLGTTILNKLDNVFKTELENISGEGFNFFSILVNGVNELLETSKSQLQEQKINFATDTQQRNKNDFFTSVFTSNSQRANKLATAKNRLAINEQLIEQFFNMILKRFYDIWNTCNLQIKQLSESNNYNSKSLVLIVQGYKHRIKTFLQHNFNKNADLLLKLLINNNIDNCENLVYLVLSLDGNRPILTIPTILNLINAEFDIVYLQFINEYLKLLESSAIEEVYGILMDYFKDTNVNTTGNNSILSIKILSLLGINTRFENKKDVISYYELISKSLNNIFADESIEETLVYRLATDDIIPLLSKDLNDILLNTLYNKFVTPLFKKDLTLLEEPILQFWINITPYLSTNKTYKSSILSILDGSWLVSFSLVSCSRGSIRSALANILAYLSFSSFNFWIFSSLISILFLISLIFKFICSS</sequence>
<evidence type="ECO:0000256" key="3">
    <source>
        <dbReference type="ARBA" id="ARBA00046326"/>
    </source>
</evidence>
<dbReference type="GO" id="GO:0015031">
    <property type="term" value="P:protein transport"/>
    <property type="evidence" value="ECO:0007669"/>
    <property type="project" value="UniProtKB-KW"/>
</dbReference>
<evidence type="ECO:0000256" key="4">
    <source>
        <dbReference type="SAM" id="MobiDB-lite"/>
    </source>
</evidence>
<dbReference type="EMBL" id="LXPE01000003">
    <property type="protein sequence ID" value="OBA28452.1"/>
    <property type="molecule type" value="Genomic_DNA"/>
</dbReference>
<feature type="transmembrane region" description="Helical" evidence="5">
    <location>
        <begin position="1415"/>
        <end position="1436"/>
    </location>
</feature>
<evidence type="ECO:0000256" key="2">
    <source>
        <dbReference type="ARBA" id="ARBA00022927"/>
    </source>
</evidence>
<dbReference type="PANTHER" id="PTHR14042:SF24">
    <property type="entry name" value="PROTEIN DOPEY-1 HOMOLOG"/>
    <property type="match status" value="1"/>
</dbReference>
<dbReference type="OrthoDB" id="297643at2759"/>
<comment type="caution">
    <text evidence="7">The sequence shown here is derived from an EMBL/GenBank/DDBJ whole genome shotgun (WGS) entry which is preliminary data.</text>
</comment>
<dbReference type="GO" id="GO:0005768">
    <property type="term" value="C:endosome"/>
    <property type="evidence" value="ECO:0007669"/>
    <property type="project" value="TreeGrafter"/>
</dbReference>
<feature type="compositionally biased region" description="Basic and acidic residues" evidence="4">
    <location>
        <begin position="1"/>
        <end position="18"/>
    </location>
</feature>